<dbReference type="EMBL" id="LLYA01000013">
    <property type="protein sequence ID" value="KRR29827.1"/>
    <property type="molecule type" value="Genomic_DNA"/>
</dbReference>
<dbReference type="InterPro" id="IPR050155">
    <property type="entry name" value="HAD-like_hydrolase_sf"/>
</dbReference>
<sequence>MDAIYFDLDGTLTDPKPGITRSIQYALQRLDHPTIPTADELTWCIGPPLRSSFVKLLGDHAADRAVTLYRERFSDIGLYENGVYDGIDEVLTALRASGHRLFVATSKAHVFAERIIDHFGLRKHFDRVFGAELDGTRADKSHLLEYALKEVAVDPSKTLMIGDRSHDMVGAKNNGMKGIGVLYGYGSPAELIEAGAHHVCATPGAILGCIS</sequence>
<keyword evidence="2" id="KW-1185">Reference proteome</keyword>
<accession>A0A0R3NIC3</accession>
<dbReference type="PANTHER" id="PTHR43434">
    <property type="entry name" value="PHOSPHOGLYCOLATE PHOSPHATASE"/>
    <property type="match status" value="1"/>
</dbReference>
<comment type="caution">
    <text evidence="1">The sequence shown here is derived from an EMBL/GenBank/DDBJ whole genome shotgun (WGS) entry which is preliminary data.</text>
</comment>
<name>A0A0R3NIC3_9BRAD</name>
<dbReference type="NCBIfam" id="TIGR01549">
    <property type="entry name" value="HAD-SF-IA-v1"/>
    <property type="match status" value="1"/>
</dbReference>
<protein>
    <submittedName>
        <fullName evidence="1">HAD family hydrolase</fullName>
    </submittedName>
</protein>
<organism evidence="1 2">
    <name type="scientific">Bradyrhizobium retamae</name>
    <dbReference type="NCBI Taxonomy" id="1300035"/>
    <lineage>
        <taxon>Bacteria</taxon>
        <taxon>Pseudomonadati</taxon>
        <taxon>Pseudomonadota</taxon>
        <taxon>Alphaproteobacteria</taxon>
        <taxon>Hyphomicrobiales</taxon>
        <taxon>Nitrobacteraceae</taxon>
        <taxon>Bradyrhizobium</taxon>
    </lineage>
</organism>
<dbReference type="Gene3D" id="1.10.150.240">
    <property type="entry name" value="Putative phosphatase, domain 2"/>
    <property type="match status" value="1"/>
</dbReference>
<dbReference type="InterPro" id="IPR006439">
    <property type="entry name" value="HAD-SF_hydro_IA"/>
</dbReference>
<gene>
    <name evidence="1" type="ORF">CQ13_14970</name>
</gene>
<dbReference type="InterPro" id="IPR023214">
    <property type="entry name" value="HAD_sf"/>
</dbReference>
<evidence type="ECO:0000313" key="2">
    <source>
        <dbReference type="Proteomes" id="UP000052023"/>
    </source>
</evidence>
<dbReference type="InterPro" id="IPR041492">
    <property type="entry name" value="HAD_2"/>
</dbReference>
<proteinExistence type="predicted"/>
<dbReference type="InterPro" id="IPR036412">
    <property type="entry name" value="HAD-like_sf"/>
</dbReference>
<dbReference type="GO" id="GO:0004713">
    <property type="term" value="F:protein tyrosine kinase activity"/>
    <property type="evidence" value="ECO:0007669"/>
    <property type="project" value="TreeGrafter"/>
</dbReference>
<dbReference type="OrthoDB" id="9782449at2"/>
<dbReference type="Pfam" id="PF13419">
    <property type="entry name" value="HAD_2"/>
    <property type="match status" value="1"/>
</dbReference>
<dbReference type="CDD" id="cd04302">
    <property type="entry name" value="HAD_5NT"/>
    <property type="match status" value="1"/>
</dbReference>
<dbReference type="SUPFAM" id="SSF56784">
    <property type="entry name" value="HAD-like"/>
    <property type="match status" value="1"/>
</dbReference>
<dbReference type="InterPro" id="IPR023198">
    <property type="entry name" value="PGP-like_dom2"/>
</dbReference>
<keyword evidence="1" id="KW-0378">Hydrolase</keyword>
<dbReference type="GO" id="GO:0005829">
    <property type="term" value="C:cytosol"/>
    <property type="evidence" value="ECO:0007669"/>
    <property type="project" value="TreeGrafter"/>
</dbReference>
<dbReference type="RefSeq" id="WP_057841856.1">
    <property type="nucleotide sequence ID" value="NZ_LLYA01000013.1"/>
</dbReference>
<dbReference type="PANTHER" id="PTHR43434:SF20">
    <property type="entry name" value="5'-NUCLEOTIDASE"/>
    <property type="match status" value="1"/>
</dbReference>
<dbReference type="AlphaFoldDB" id="A0A0R3NIC3"/>
<evidence type="ECO:0000313" key="1">
    <source>
        <dbReference type="EMBL" id="KRR29827.1"/>
    </source>
</evidence>
<dbReference type="FunFam" id="3.40.50.1000:FF:000022">
    <property type="entry name" value="Phosphoglycolate phosphatase"/>
    <property type="match status" value="1"/>
</dbReference>
<reference evidence="1 2" key="1">
    <citation type="submission" date="2014-03" db="EMBL/GenBank/DDBJ databases">
        <title>Bradyrhizobium valentinum sp. nov., isolated from effective nodules of Lupinus mariae-josephae, a lupine endemic of basic-lime soils in Eastern Spain.</title>
        <authorList>
            <person name="Duran D."/>
            <person name="Rey L."/>
            <person name="Navarro A."/>
            <person name="Busquets A."/>
            <person name="Imperial J."/>
            <person name="Ruiz-Argueso T."/>
        </authorList>
    </citation>
    <scope>NUCLEOTIDE SEQUENCE [LARGE SCALE GENOMIC DNA]</scope>
    <source>
        <strain evidence="1 2">Ro19</strain>
    </source>
</reference>
<dbReference type="Proteomes" id="UP000052023">
    <property type="component" value="Unassembled WGS sequence"/>
</dbReference>
<dbReference type="Gene3D" id="3.40.50.1000">
    <property type="entry name" value="HAD superfamily/HAD-like"/>
    <property type="match status" value="1"/>
</dbReference>
<dbReference type="GO" id="GO:0016791">
    <property type="term" value="F:phosphatase activity"/>
    <property type="evidence" value="ECO:0007669"/>
    <property type="project" value="UniProtKB-ARBA"/>
</dbReference>